<proteinExistence type="inferred from homology"/>
<evidence type="ECO:0000256" key="1">
    <source>
        <dbReference type="ARBA" id="ARBA00003236"/>
    </source>
</evidence>
<name>A0A8S8X718_9PROT</name>
<accession>A0A8S8X718</accession>
<dbReference type="InterPro" id="IPR051398">
    <property type="entry name" value="Polysacch_Deacetylase"/>
</dbReference>
<dbReference type="PANTHER" id="PTHR34216">
    <property type="match status" value="1"/>
</dbReference>
<dbReference type="GO" id="GO:0016810">
    <property type="term" value="F:hydrolase activity, acting on carbon-nitrogen (but not peptide) bonds"/>
    <property type="evidence" value="ECO:0007669"/>
    <property type="project" value="InterPro"/>
</dbReference>
<dbReference type="GO" id="GO:0005975">
    <property type="term" value="P:carbohydrate metabolic process"/>
    <property type="evidence" value="ECO:0007669"/>
    <property type="project" value="InterPro"/>
</dbReference>
<comment type="function">
    <text evidence="1">Is involved in generating a small heat-stable compound (Nod), an acylated oligomer of N-acetylglucosamine, that stimulates mitosis in various plant protoplasts.</text>
</comment>
<gene>
    <name evidence="9" type="ORF">TMPK1_14750</name>
</gene>
<dbReference type="InterPro" id="IPR002509">
    <property type="entry name" value="NODB_dom"/>
</dbReference>
<organism evidence="9 10">
    <name type="scientific">Roseiterribacter gracilis</name>
    <dbReference type="NCBI Taxonomy" id="2812848"/>
    <lineage>
        <taxon>Bacteria</taxon>
        <taxon>Pseudomonadati</taxon>
        <taxon>Pseudomonadota</taxon>
        <taxon>Alphaproteobacteria</taxon>
        <taxon>Rhodospirillales</taxon>
        <taxon>Roseiterribacteraceae</taxon>
        <taxon>Roseiterribacter</taxon>
    </lineage>
</organism>
<dbReference type="Pfam" id="PF01522">
    <property type="entry name" value="Polysacc_deac_1"/>
    <property type="match status" value="1"/>
</dbReference>
<dbReference type="InterPro" id="IPR011330">
    <property type="entry name" value="Glyco_hydro/deAcase_b/a-brl"/>
</dbReference>
<dbReference type="AlphaFoldDB" id="A0A8S8X718"/>
<dbReference type="GO" id="GO:0005576">
    <property type="term" value="C:extracellular region"/>
    <property type="evidence" value="ECO:0007669"/>
    <property type="project" value="UniProtKB-SubCell"/>
</dbReference>
<evidence type="ECO:0000259" key="8">
    <source>
        <dbReference type="Pfam" id="PF01522"/>
    </source>
</evidence>
<evidence type="ECO:0000256" key="3">
    <source>
        <dbReference type="ARBA" id="ARBA00010973"/>
    </source>
</evidence>
<evidence type="ECO:0000256" key="6">
    <source>
        <dbReference type="ARBA" id="ARBA00032976"/>
    </source>
</evidence>
<dbReference type="PANTHER" id="PTHR34216:SF3">
    <property type="entry name" value="POLY-BETA-1,6-N-ACETYL-D-GLUCOSAMINE N-DEACETYLASE"/>
    <property type="match status" value="1"/>
</dbReference>
<feature type="chain" id="PRO_5035813646" description="Chitooligosaccharide deacetylase" evidence="7">
    <location>
        <begin position="27"/>
        <end position="337"/>
    </location>
</feature>
<reference evidence="9" key="1">
    <citation type="submission" date="2021-02" db="EMBL/GenBank/DDBJ databases">
        <title>Genome sequence of Rhodospirillales sp. strain TMPK1 isolated from soil.</title>
        <authorList>
            <person name="Nakai R."/>
            <person name="Kusada H."/>
            <person name="Tamaki H."/>
        </authorList>
    </citation>
    <scope>NUCLEOTIDE SEQUENCE</scope>
    <source>
        <strain evidence="9">TMPK1</strain>
    </source>
</reference>
<keyword evidence="10" id="KW-1185">Reference proteome</keyword>
<keyword evidence="5 7" id="KW-0732">Signal</keyword>
<comment type="similarity">
    <text evidence="3">Belongs to the polysaccharide deacetylase family.</text>
</comment>
<feature type="signal peptide" evidence="7">
    <location>
        <begin position="1"/>
        <end position="26"/>
    </location>
</feature>
<dbReference type="Gene3D" id="3.20.20.370">
    <property type="entry name" value="Glycoside hydrolase/deacetylase"/>
    <property type="match status" value="1"/>
</dbReference>
<dbReference type="EMBL" id="BOPV01000001">
    <property type="protein sequence ID" value="GIL39238.1"/>
    <property type="molecule type" value="Genomic_DNA"/>
</dbReference>
<evidence type="ECO:0000256" key="7">
    <source>
        <dbReference type="SAM" id="SignalP"/>
    </source>
</evidence>
<dbReference type="Proteomes" id="UP000681075">
    <property type="component" value="Unassembled WGS sequence"/>
</dbReference>
<evidence type="ECO:0000256" key="4">
    <source>
        <dbReference type="ARBA" id="ARBA00020071"/>
    </source>
</evidence>
<dbReference type="SUPFAM" id="SSF88713">
    <property type="entry name" value="Glycoside hydrolase/deacetylase"/>
    <property type="match status" value="1"/>
</dbReference>
<evidence type="ECO:0000256" key="2">
    <source>
        <dbReference type="ARBA" id="ARBA00004613"/>
    </source>
</evidence>
<evidence type="ECO:0000256" key="5">
    <source>
        <dbReference type="ARBA" id="ARBA00022729"/>
    </source>
</evidence>
<sequence length="337" mass="36027">MPRLLRRISALLLAAAAFDVAGLAYAHASVAVVAYLRVGEDSYPTQSLRLDQFEAQLQQLRANAAAVVPLERVARAVRDGAPLPDDAVAITIEDAYRSTLTDVVPQLLAVKLPVTVFATPDRLDRGGEFASWAELKALAARGVTVGARLPGSLGPEVDEAQIAADLNRTLARMRDELGQMPTMLALPAGPIHPSLPKLLEARGLLAAFGQQSGPVFNGADRWQLPRFTMTEAVGNADRFRIAISSLPLPVREIVPASGVLPPGAAIGFTVDESAGSLDRLACFSPGSGRLTLEHPSATRVELRASEPFEPGLVRINCTLPVSENRWRWFGLILLVPS</sequence>
<comment type="subcellular location">
    <subcellularLocation>
        <location evidence="2">Secreted</location>
    </subcellularLocation>
</comment>
<dbReference type="RefSeq" id="WP_420242337.1">
    <property type="nucleotide sequence ID" value="NZ_BOPV01000001.1"/>
</dbReference>
<feature type="domain" description="NodB homology" evidence="8">
    <location>
        <begin position="83"/>
        <end position="202"/>
    </location>
</feature>
<evidence type="ECO:0000313" key="10">
    <source>
        <dbReference type="Proteomes" id="UP000681075"/>
    </source>
</evidence>
<evidence type="ECO:0000313" key="9">
    <source>
        <dbReference type="EMBL" id="GIL39238.1"/>
    </source>
</evidence>
<protein>
    <recommendedName>
        <fullName evidence="4">Chitooligosaccharide deacetylase</fullName>
    </recommendedName>
    <alternativeName>
        <fullName evidence="6">Nodulation protein B</fullName>
    </alternativeName>
</protein>
<comment type="caution">
    <text evidence="9">The sequence shown here is derived from an EMBL/GenBank/DDBJ whole genome shotgun (WGS) entry which is preliminary data.</text>
</comment>